<evidence type="ECO:0000256" key="4">
    <source>
        <dbReference type="ARBA" id="ARBA00023307"/>
    </source>
</evidence>
<evidence type="ECO:0000313" key="6">
    <source>
        <dbReference type="Proteomes" id="UP000729701"/>
    </source>
</evidence>
<organism evidence="5 6">
    <name type="scientific">Cyanomargarita calcarea GSE-NOS-MK-12-04C</name>
    <dbReference type="NCBI Taxonomy" id="2839659"/>
    <lineage>
        <taxon>Bacteria</taxon>
        <taxon>Bacillati</taxon>
        <taxon>Cyanobacteriota</taxon>
        <taxon>Cyanophyceae</taxon>
        <taxon>Nostocales</taxon>
        <taxon>Cyanomargaritaceae</taxon>
        <taxon>Cyanomargarita</taxon>
    </lineage>
</organism>
<evidence type="ECO:0000256" key="1">
    <source>
        <dbReference type="ARBA" id="ARBA00004445"/>
    </source>
</evidence>
<comment type="subcellular location">
    <subcellularLocation>
        <location evidence="1">Cellular thylakoid membrane</location>
        <topology evidence="1">Peripheral membrane protein</topology>
        <orientation evidence="1">Cytoplasmic side</orientation>
    </subcellularLocation>
</comment>
<keyword evidence="4" id="KW-0089">Bile pigment</keyword>
<gene>
    <name evidence="5" type="ORF">KME60_33180</name>
</gene>
<dbReference type="SUPFAM" id="SSF46458">
    <property type="entry name" value="Globin-like"/>
    <property type="match status" value="1"/>
</dbReference>
<dbReference type="InterPro" id="IPR009050">
    <property type="entry name" value="Globin-like_sf"/>
</dbReference>
<name>A0A951QUT7_9CYAN</name>
<evidence type="ECO:0000256" key="2">
    <source>
        <dbReference type="ARBA" id="ARBA00008182"/>
    </source>
</evidence>
<dbReference type="GO" id="GO:0030089">
    <property type="term" value="C:phycobilisome"/>
    <property type="evidence" value="ECO:0007669"/>
    <property type="project" value="InterPro"/>
</dbReference>
<protein>
    <submittedName>
        <fullName evidence="5">Uncharacterized protein</fullName>
    </submittedName>
</protein>
<reference evidence="5" key="1">
    <citation type="submission" date="2021-05" db="EMBL/GenBank/DDBJ databases">
        <authorList>
            <person name="Pietrasiak N."/>
            <person name="Ward R."/>
            <person name="Stajich J.E."/>
            <person name="Kurbessoian T."/>
        </authorList>
    </citation>
    <scope>NUCLEOTIDE SEQUENCE</scope>
    <source>
        <strain evidence="5">GSE-NOS-MK-12-04C</strain>
    </source>
</reference>
<sequence length="332" mass="38416">MSQLSQASDPSVGDEPEVEPVSHLAQLWAKKYILRLDAKDDTPNAQNLVQQTAEKLENSLRTASVHAWSQTENMIGHEVQRHDIDNRLIDPWQISQDSFVIYNKAIAIYKQEVPPEYLARVVGSYIGQIRTHYTSVDPRVIGFVSMQIHHTGQALLKQISPLQRQKVNSYFKVIDDFLYMPLQRAYAAAGNYDYESPVLQVVQKLLPMSSNIAKKICDRVIDLYPYYYTYSGSLKDTTVKNASIRDTEMFQIYLWVCVLEKNISSIQQELFPLCVMLYPTLKVQWELVRQMIHLLGKEISARLGEKEKKLFQPYFQVLWEMFSPEVFPESLN</sequence>
<proteinExistence type="inferred from homology"/>
<dbReference type="InterPro" id="IPR038719">
    <property type="entry name" value="Phycobilisome_asu/bsu_sf"/>
</dbReference>
<dbReference type="AlphaFoldDB" id="A0A951QUT7"/>
<reference evidence="5" key="2">
    <citation type="journal article" date="2022" name="Microbiol. Resour. Announc.">
        <title>Metagenome Sequencing to Explore Phylogenomics of Terrestrial Cyanobacteria.</title>
        <authorList>
            <person name="Ward R.D."/>
            <person name="Stajich J.E."/>
            <person name="Johansen J.R."/>
            <person name="Huntemann M."/>
            <person name="Clum A."/>
            <person name="Foster B."/>
            <person name="Foster B."/>
            <person name="Roux S."/>
            <person name="Palaniappan K."/>
            <person name="Varghese N."/>
            <person name="Mukherjee S."/>
            <person name="Reddy T.B.K."/>
            <person name="Daum C."/>
            <person name="Copeland A."/>
            <person name="Chen I.A."/>
            <person name="Ivanova N.N."/>
            <person name="Kyrpides N.C."/>
            <person name="Shapiro N."/>
            <person name="Eloe-Fadrosh E.A."/>
            <person name="Pietrasiak N."/>
        </authorList>
    </citation>
    <scope>NUCLEOTIDE SEQUENCE</scope>
    <source>
        <strain evidence="5">GSE-NOS-MK-12-04C</strain>
    </source>
</reference>
<evidence type="ECO:0000256" key="3">
    <source>
        <dbReference type="ARBA" id="ARBA00022991"/>
    </source>
</evidence>
<dbReference type="GO" id="GO:0031676">
    <property type="term" value="C:plasma membrane-derived thylakoid membrane"/>
    <property type="evidence" value="ECO:0007669"/>
    <property type="project" value="UniProtKB-SubCell"/>
</dbReference>
<dbReference type="InterPro" id="IPR012128">
    <property type="entry name" value="Phycobilisome_asu/bsu"/>
</dbReference>
<dbReference type="Pfam" id="PF00502">
    <property type="entry name" value="Phycobilisome"/>
    <property type="match status" value="1"/>
</dbReference>
<comment type="similarity">
    <text evidence="2">Belongs to the phycobiliprotein family.</text>
</comment>
<evidence type="ECO:0000313" key="5">
    <source>
        <dbReference type="EMBL" id="MBW4672151.1"/>
    </source>
</evidence>
<dbReference type="EMBL" id="JAHHGZ010000064">
    <property type="protein sequence ID" value="MBW4672151.1"/>
    <property type="molecule type" value="Genomic_DNA"/>
</dbReference>
<accession>A0A951QUT7</accession>
<dbReference type="Gene3D" id="1.10.490.20">
    <property type="entry name" value="Phycocyanins"/>
    <property type="match status" value="1"/>
</dbReference>
<dbReference type="Proteomes" id="UP000729701">
    <property type="component" value="Unassembled WGS sequence"/>
</dbReference>
<keyword evidence="3" id="KW-0157">Chromophore</keyword>
<dbReference type="GO" id="GO:0015979">
    <property type="term" value="P:photosynthesis"/>
    <property type="evidence" value="ECO:0007669"/>
    <property type="project" value="InterPro"/>
</dbReference>
<comment type="caution">
    <text evidence="5">The sequence shown here is derived from an EMBL/GenBank/DDBJ whole genome shotgun (WGS) entry which is preliminary data.</text>
</comment>